<feature type="transmembrane region" description="Helical" evidence="5">
    <location>
        <begin position="172"/>
        <end position="191"/>
    </location>
</feature>
<feature type="transmembrane region" description="Helical" evidence="5">
    <location>
        <begin position="101"/>
        <end position="130"/>
    </location>
</feature>
<feature type="transmembrane region" description="Helical" evidence="5">
    <location>
        <begin position="25"/>
        <end position="43"/>
    </location>
</feature>
<proteinExistence type="inferred from homology"/>
<evidence type="ECO:0000313" key="10">
    <source>
        <dbReference type="Proteomes" id="UP001303564"/>
    </source>
</evidence>
<reference evidence="8 10" key="2">
    <citation type="submission" date="2023-09" db="EMBL/GenBank/DDBJ databases">
        <title>Genomic characteristic of L. casei group strains isolated from clinical sources.</title>
        <authorList>
            <person name="Jarocki P."/>
        </authorList>
    </citation>
    <scope>NUCLEOTIDE SEQUENCE [LARGE SCALE GENOMIC DNA]</scope>
    <source>
        <strain evidence="8 10">LMG 24099</strain>
    </source>
</reference>
<feature type="transmembrane region" description="Helical" evidence="5">
    <location>
        <begin position="142"/>
        <end position="166"/>
    </location>
</feature>
<dbReference type="PROSITE" id="PS51012">
    <property type="entry name" value="ABC_TM2"/>
    <property type="match status" value="1"/>
</dbReference>
<feature type="transmembrane region" description="Helical" evidence="5">
    <location>
        <begin position="55"/>
        <end position="81"/>
    </location>
</feature>
<sequence length="257" mass="28983">MSRIDKYTPFLKVELKALFREHTSMFFMIIVPIALTVVFGGTFGDSPTIFGKNVLGIDTVVPINVVFLLANTGLMGISITISDIKGQGVLKRYMTYPVTYWQYFQSLFAAFLVVSIISTAIFGGMSFAIYHAIWRMNVGQTLLFIIFYLLTALIFFSLGYLISLFITSSRTASLVTSGIFMIFIFTSGIAIPTDSLPGFVQRFAHVFPMYHCIQVMQYLWVGDFELSKIGNNIVYVLILSVLMVIVLKKVRIQWDSK</sequence>
<organism evidence="7 9">
    <name type="scientific">Lacticaseibacillus casei</name>
    <name type="common">Lactobacillus casei</name>
    <dbReference type="NCBI Taxonomy" id="1582"/>
    <lineage>
        <taxon>Bacteria</taxon>
        <taxon>Bacillati</taxon>
        <taxon>Bacillota</taxon>
        <taxon>Bacilli</taxon>
        <taxon>Lactobacillales</taxon>
        <taxon>Lactobacillaceae</taxon>
        <taxon>Lacticaseibacillus</taxon>
    </lineage>
</organism>
<dbReference type="InterPro" id="IPR013525">
    <property type="entry name" value="ABC2_TM"/>
</dbReference>
<evidence type="ECO:0000256" key="1">
    <source>
        <dbReference type="ARBA" id="ARBA00004141"/>
    </source>
</evidence>
<dbReference type="AlphaFoldDB" id="A0AAN1KFJ6"/>
<keyword evidence="10" id="KW-1185">Reference proteome</keyword>
<evidence type="ECO:0000313" key="7">
    <source>
        <dbReference type="EMBL" id="ARY92875.1"/>
    </source>
</evidence>
<dbReference type="Pfam" id="PF01061">
    <property type="entry name" value="ABC2_membrane"/>
    <property type="match status" value="1"/>
</dbReference>
<keyword evidence="4 5" id="KW-0472">Membrane</keyword>
<keyword evidence="3 5" id="KW-1133">Transmembrane helix</keyword>
<keyword evidence="2 5" id="KW-0812">Transmembrane</keyword>
<dbReference type="InterPro" id="IPR052902">
    <property type="entry name" value="ABC-2_transporter"/>
</dbReference>
<evidence type="ECO:0000256" key="3">
    <source>
        <dbReference type="ARBA" id="ARBA00022989"/>
    </source>
</evidence>
<dbReference type="RefSeq" id="WP_087913158.1">
    <property type="nucleotide sequence ID" value="NZ_CP017065.1"/>
</dbReference>
<feature type="domain" description="ABC transmembrane type-2" evidence="6">
    <location>
        <begin position="23"/>
        <end position="250"/>
    </location>
</feature>
<dbReference type="GO" id="GO:0140359">
    <property type="term" value="F:ABC-type transporter activity"/>
    <property type="evidence" value="ECO:0007669"/>
    <property type="project" value="InterPro"/>
</dbReference>
<evidence type="ECO:0000256" key="4">
    <source>
        <dbReference type="ARBA" id="ARBA00023136"/>
    </source>
</evidence>
<dbReference type="PANTHER" id="PTHR43027">
    <property type="entry name" value="DOXORUBICIN RESISTANCE ABC TRANSPORTER PERMEASE PROTEIN DRRC-RELATED"/>
    <property type="match status" value="1"/>
</dbReference>
<dbReference type="PIRSF" id="PIRSF006648">
    <property type="entry name" value="DrrB"/>
    <property type="match status" value="1"/>
</dbReference>
<evidence type="ECO:0000256" key="2">
    <source>
        <dbReference type="ARBA" id="ARBA00022692"/>
    </source>
</evidence>
<evidence type="ECO:0000313" key="8">
    <source>
        <dbReference type="EMBL" id="WNX27509.1"/>
    </source>
</evidence>
<evidence type="ECO:0000256" key="5">
    <source>
        <dbReference type="RuleBase" id="RU361157"/>
    </source>
</evidence>
<reference evidence="7 9" key="1">
    <citation type="journal article" date="2017" name="Front. Immunol.">
        <title>Complete Genome Sequence of Lactobacillus casei LC5, a Potential Probiotics for Atopic Dermatitis.</title>
        <authorList>
            <person name="Kang J."/>
            <person name="Chung W.H."/>
            <person name="Lim T.J."/>
            <person name="Whon T.W."/>
            <person name="Lim S."/>
            <person name="Nam Y.D."/>
        </authorList>
    </citation>
    <scope>NUCLEOTIDE SEQUENCE [LARGE SCALE GENOMIC DNA]</scope>
    <source>
        <strain evidence="7 9">LC5</strain>
    </source>
</reference>
<keyword evidence="5" id="KW-1003">Cell membrane</keyword>
<comment type="similarity">
    <text evidence="5">Belongs to the ABC-2 integral membrane protein family.</text>
</comment>
<keyword evidence="5" id="KW-0813">Transport</keyword>
<name>A0AAN1KFJ6_LACCA</name>
<dbReference type="EMBL" id="CP017065">
    <property type="protein sequence ID" value="ARY92875.1"/>
    <property type="molecule type" value="Genomic_DNA"/>
</dbReference>
<protein>
    <recommendedName>
        <fullName evidence="5">Transport permease protein</fullName>
    </recommendedName>
</protein>
<gene>
    <name evidence="7" type="ORF">BGL52_14315</name>
    <name evidence="8" type="ORF">RWA16_14075</name>
</gene>
<dbReference type="Proteomes" id="UP001303564">
    <property type="component" value="Chromosome"/>
</dbReference>
<dbReference type="EMBL" id="CP136128">
    <property type="protein sequence ID" value="WNX27509.1"/>
    <property type="molecule type" value="Genomic_DNA"/>
</dbReference>
<comment type="subcellular location">
    <subcellularLocation>
        <location evidence="5">Cell membrane</location>
        <topology evidence="5">Multi-pass membrane protein</topology>
    </subcellularLocation>
    <subcellularLocation>
        <location evidence="1">Membrane</location>
        <topology evidence="1">Multi-pass membrane protein</topology>
    </subcellularLocation>
</comment>
<feature type="transmembrane region" description="Helical" evidence="5">
    <location>
        <begin position="233"/>
        <end position="250"/>
    </location>
</feature>
<dbReference type="Proteomes" id="UP000195609">
    <property type="component" value="Chromosome"/>
</dbReference>
<accession>A0AAN1KFJ6</accession>
<dbReference type="PANTHER" id="PTHR43027:SF1">
    <property type="entry name" value="DOXORUBICIN RESISTANCE ABC TRANSPORTER PERMEASE PROTEIN DRRC-RELATED"/>
    <property type="match status" value="1"/>
</dbReference>
<dbReference type="InterPro" id="IPR000412">
    <property type="entry name" value="ABC_2_transport"/>
</dbReference>
<evidence type="ECO:0000313" key="9">
    <source>
        <dbReference type="Proteomes" id="UP000195609"/>
    </source>
</evidence>
<evidence type="ECO:0000259" key="6">
    <source>
        <dbReference type="PROSITE" id="PS51012"/>
    </source>
</evidence>
<dbReference type="InterPro" id="IPR047817">
    <property type="entry name" value="ABC2_TM_bact-type"/>
</dbReference>
<dbReference type="GO" id="GO:0043190">
    <property type="term" value="C:ATP-binding cassette (ABC) transporter complex"/>
    <property type="evidence" value="ECO:0007669"/>
    <property type="project" value="InterPro"/>
</dbReference>